<accession>A0A0C3CKX8</accession>
<keyword evidence="3" id="KW-1185">Reference proteome</keyword>
<reference evidence="2 3" key="1">
    <citation type="submission" date="2014-04" db="EMBL/GenBank/DDBJ databases">
        <authorList>
            <consortium name="DOE Joint Genome Institute"/>
            <person name="Kuo A."/>
            <person name="Tarkka M."/>
            <person name="Buscot F."/>
            <person name="Kohler A."/>
            <person name="Nagy L.G."/>
            <person name="Floudas D."/>
            <person name="Copeland A."/>
            <person name="Barry K.W."/>
            <person name="Cichocki N."/>
            <person name="Veneault-Fourrey C."/>
            <person name="LaButti K."/>
            <person name="Lindquist E.A."/>
            <person name="Lipzen A."/>
            <person name="Lundell T."/>
            <person name="Morin E."/>
            <person name="Murat C."/>
            <person name="Sun H."/>
            <person name="Tunlid A."/>
            <person name="Henrissat B."/>
            <person name="Grigoriev I.V."/>
            <person name="Hibbett D.S."/>
            <person name="Martin F."/>
            <person name="Nordberg H.P."/>
            <person name="Cantor M.N."/>
            <person name="Hua S.X."/>
        </authorList>
    </citation>
    <scope>NUCLEOTIDE SEQUENCE [LARGE SCALE GENOMIC DNA]</scope>
    <source>
        <strain evidence="2 3">F 1598</strain>
    </source>
</reference>
<evidence type="ECO:0000313" key="2">
    <source>
        <dbReference type="EMBL" id="KIM90322.1"/>
    </source>
</evidence>
<dbReference type="Proteomes" id="UP000054166">
    <property type="component" value="Unassembled WGS sequence"/>
</dbReference>
<proteinExistence type="predicted"/>
<dbReference type="HOGENOM" id="CLU_2307085_0_0_1"/>
<feature type="compositionally biased region" description="Polar residues" evidence="1">
    <location>
        <begin position="39"/>
        <end position="56"/>
    </location>
</feature>
<dbReference type="InParanoid" id="A0A0C3CKX8"/>
<dbReference type="AlphaFoldDB" id="A0A0C3CKX8"/>
<feature type="compositionally biased region" description="Polar residues" evidence="1">
    <location>
        <begin position="67"/>
        <end position="79"/>
    </location>
</feature>
<feature type="region of interest" description="Disordered" evidence="1">
    <location>
        <begin position="36"/>
        <end position="100"/>
    </location>
</feature>
<protein>
    <submittedName>
        <fullName evidence="2">Uncharacterized protein</fullName>
    </submittedName>
</protein>
<evidence type="ECO:0000313" key="3">
    <source>
        <dbReference type="Proteomes" id="UP000054166"/>
    </source>
</evidence>
<reference evidence="3" key="2">
    <citation type="submission" date="2015-01" db="EMBL/GenBank/DDBJ databases">
        <title>Evolutionary Origins and Diversification of the Mycorrhizal Mutualists.</title>
        <authorList>
            <consortium name="DOE Joint Genome Institute"/>
            <consortium name="Mycorrhizal Genomics Consortium"/>
            <person name="Kohler A."/>
            <person name="Kuo A."/>
            <person name="Nagy L.G."/>
            <person name="Floudas D."/>
            <person name="Copeland A."/>
            <person name="Barry K.W."/>
            <person name="Cichocki N."/>
            <person name="Veneault-Fourrey C."/>
            <person name="LaButti K."/>
            <person name="Lindquist E.A."/>
            <person name="Lipzen A."/>
            <person name="Lundell T."/>
            <person name="Morin E."/>
            <person name="Murat C."/>
            <person name="Riley R."/>
            <person name="Ohm R."/>
            <person name="Sun H."/>
            <person name="Tunlid A."/>
            <person name="Henrissat B."/>
            <person name="Grigoriev I.V."/>
            <person name="Hibbett D.S."/>
            <person name="Martin F."/>
        </authorList>
    </citation>
    <scope>NUCLEOTIDE SEQUENCE [LARGE SCALE GENOMIC DNA]</scope>
    <source>
        <strain evidence="3">F 1598</strain>
    </source>
</reference>
<gene>
    <name evidence="2" type="ORF">PILCRDRAFT_1640</name>
</gene>
<evidence type="ECO:0000256" key="1">
    <source>
        <dbReference type="SAM" id="MobiDB-lite"/>
    </source>
</evidence>
<organism evidence="2 3">
    <name type="scientific">Piloderma croceum (strain F 1598)</name>
    <dbReference type="NCBI Taxonomy" id="765440"/>
    <lineage>
        <taxon>Eukaryota</taxon>
        <taxon>Fungi</taxon>
        <taxon>Dikarya</taxon>
        <taxon>Basidiomycota</taxon>
        <taxon>Agaricomycotina</taxon>
        <taxon>Agaricomycetes</taxon>
        <taxon>Agaricomycetidae</taxon>
        <taxon>Atheliales</taxon>
        <taxon>Atheliaceae</taxon>
        <taxon>Piloderma</taxon>
    </lineage>
</organism>
<sequence>MVLAVPDPTEPSDPESFDVPAIEDEYKLKRVMPKGCSTAPITPSQKGKSCEQNSPGVASRNVVKTMGKQNRPGTLTNWEDSSDGGKLPLARSTYMLAPDR</sequence>
<dbReference type="EMBL" id="KN832973">
    <property type="protein sequence ID" value="KIM90322.1"/>
    <property type="molecule type" value="Genomic_DNA"/>
</dbReference>
<name>A0A0C3CKX8_PILCF</name>